<organism evidence="2 3">
    <name type="scientific">Kribbella sancticallisti</name>
    <dbReference type="NCBI Taxonomy" id="460087"/>
    <lineage>
        <taxon>Bacteria</taxon>
        <taxon>Bacillati</taxon>
        <taxon>Actinomycetota</taxon>
        <taxon>Actinomycetes</taxon>
        <taxon>Propionibacteriales</taxon>
        <taxon>Kribbellaceae</taxon>
        <taxon>Kribbella</taxon>
    </lineage>
</organism>
<dbReference type="EMBL" id="BAAAOS010000054">
    <property type="protein sequence ID" value="GAA1604866.1"/>
    <property type="molecule type" value="Genomic_DNA"/>
</dbReference>
<proteinExistence type="predicted"/>
<keyword evidence="3" id="KW-1185">Reference proteome</keyword>
<evidence type="ECO:0000313" key="2">
    <source>
        <dbReference type="EMBL" id="GAA1604866.1"/>
    </source>
</evidence>
<gene>
    <name evidence="2" type="ORF">GCM10009789_68540</name>
</gene>
<protein>
    <submittedName>
        <fullName evidence="2">Uncharacterized protein</fullName>
    </submittedName>
</protein>
<dbReference type="Proteomes" id="UP001500393">
    <property type="component" value="Unassembled WGS sequence"/>
</dbReference>
<name>A0ABP4QCL3_9ACTN</name>
<sequence length="205" mass="21332">MAVAAGFGAQRGDGVVGDDLPVQEEAGCALVEEQEPGDVERGPFAVQDPVVQGIGGVVGGEDAVADVGRRGERVEDPQDTGAHLGHCGTAGAADRAGRGPGEVEQVGSFGVVEAQGPREGLEDLFGDSGEVAALCLVRRLQGCWSELRNLVTLTSRGIPAPRHRRCPPLSSPSTTKRGQRGERGSLRVSISWTATSRSLVLVSWE</sequence>
<evidence type="ECO:0000256" key="1">
    <source>
        <dbReference type="SAM" id="MobiDB-lite"/>
    </source>
</evidence>
<accession>A0ABP4QCL3</accession>
<reference evidence="3" key="1">
    <citation type="journal article" date="2019" name="Int. J. Syst. Evol. Microbiol.">
        <title>The Global Catalogue of Microorganisms (GCM) 10K type strain sequencing project: providing services to taxonomists for standard genome sequencing and annotation.</title>
        <authorList>
            <consortium name="The Broad Institute Genomics Platform"/>
            <consortium name="The Broad Institute Genome Sequencing Center for Infectious Disease"/>
            <person name="Wu L."/>
            <person name="Ma J."/>
        </authorList>
    </citation>
    <scope>NUCLEOTIDE SEQUENCE [LARGE SCALE GENOMIC DNA]</scope>
    <source>
        <strain evidence="3">JCM 14969</strain>
    </source>
</reference>
<evidence type="ECO:0000313" key="3">
    <source>
        <dbReference type="Proteomes" id="UP001500393"/>
    </source>
</evidence>
<comment type="caution">
    <text evidence="2">The sequence shown here is derived from an EMBL/GenBank/DDBJ whole genome shotgun (WGS) entry which is preliminary data.</text>
</comment>
<feature type="region of interest" description="Disordered" evidence="1">
    <location>
        <begin position="158"/>
        <end position="185"/>
    </location>
</feature>